<reference evidence="1" key="2">
    <citation type="journal article" date="2021" name="PeerJ">
        <title>Extensive microbial diversity within the chicken gut microbiome revealed by metagenomics and culture.</title>
        <authorList>
            <person name="Gilroy R."/>
            <person name="Ravi A."/>
            <person name="Getino M."/>
            <person name="Pursley I."/>
            <person name="Horton D.L."/>
            <person name="Alikhan N.F."/>
            <person name="Baker D."/>
            <person name="Gharbi K."/>
            <person name="Hall N."/>
            <person name="Watson M."/>
            <person name="Adriaenssens E.M."/>
            <person name="Foster-Nyarko E."/>
            <person name="Jarju S."/>
            <person name="Secka A."/>
            <person name="Antonio M."/>
            <person name="Oren A."/>
            <person name="Chaudhuri R.R."/>
            <person name="La Ragione R."/>
            <person name="Hildebrand F."/>
            <person name="Pallen M.J."/>
        </authorList>
    </citation>
    <scope>NUCLEOTIDE SEQUENCE</scope>
    <source>
        <strain evidence="1">ChiGjej1B1-1684</strain>
    </source>
</reference>
<dbReference type="AlphaFoldDB" id="A0A9D1LZN1"/>
<protein>
    <submittedName>
        <fullName evidence="1">DUF2200 domain-containing protein</fullName>
    </submittedName>
</protein>
<organism evidence="1 2">
    <name type="scientific">Candidatus Limousia pullorum</name>
    <dbReference type="NCBI Taxonomy" id="2840860"/>
    <lineage>
        <taxon>Bacteria</taxon>
        <taxon>Bacillati</taxon>
        <taxon>Bacillota</taxon>
        <taxon>Clostridia</taxon>
        <taxon>Eubacteriales</taxon>
        <taxon>Oscillospiraceae</taxon>
        <taxon>Oscillospiraceae incertae sedis</taxon>
        <taxon>Candidatus Limousia</taxon>
    </lineage>
</organism>
<gene>
    <name evidence="1" type="ORF">IAD22_07630</name>
</gene>
<accession>A0A9D1LZN1</accession>
<evidence type="ECO:0000313" key="1">
    <source>
        <dbReference type="EMBL" id="HIU50867.1"/>
    </source>
</evidence>
<dbReference type="InterPro" id="IPR023204">
    <property type="entry name" value="SP1917_dom_sf"/>
</dbReference>
<reference evidence="1" key="1">
    <citation type="submission" date="2020-10" db="EMBL/GenBank/DDBJ databases">
        <authorList>
            <person name="Gilroy R."/>
        </authorList>
    </citation>
    <scope>NUCLEOTIDE SEQUENCE</scope>
    <source>
        <strain evidence="1">ChiGjej1B1-1684</strain>
    </source>
</reference>
<dbReference type="InterPro" id="IPR014580">
    <property type="entry name" value="UCP033199"/>
</dbReference>
<proteinExistence type="predicted"/>
<comment type="caution">
    <text evidence="1">The sequence shown here is derived from an EMBL/GenBank/DDBJ whole genome shotgun (WGS) entry which is preliminary data.</text>
</comment>
<dbReference type="Pfam" id="PF09966">
    <property type="entry name" value="DUF2200"/>
    <property type="match status" value="1"/>
</dbReference>
<dbReference type="Proteomes" id="UP000824118">
    <property type="component" value="Unassembled WGS sequence"/>
</dbReference>
<dbReference type="Gene3D" id="1.10.8.290">
    <property type="entry name" value="uncharacterized protein sp1917 domain"/>
    <property type="match status" value="1"/>
</dbReference>
<name>A0A9D1LZN1_9FIRM</name>
<dbReference type="PIRSF" id="PIRSF033199">
    <property type="entry name" value="UCP033199"/>
    <property type="match status" value="1"/>
</dbReference>
<dbReference type="EMBL" id="DVNG01000114">
    <property type="protein sequence ID" value="HIU50867.1"/>
    <property type="molecule type" value="Genomic_DNA"/>
</dbReference>
<evidence type="ECO:0000313" key="2">
    <source>
        <dbReference type="Proteomes" id="UP000824118"/>
    </source>
</evidence>
<sequence>MKEEKIFGMSFAKVYPLLIAKVEKKGRTKAELNEVTCWLTGYSIENLDELMKSDITYGDFFLKAPNLNPDRKLITGTICGVRVENIENPLMQEIRYLDKLADELAKGKALEKVIRKPK</sequence>